<keyword evidence="3" id="KW-1185">Reference proteome</keyword>
<sequence length="98" mass="9891">MWAFLVGMLVMFGAAGAQALPQPPVVSAVDQNGVNLATGLYSDPDLNVSIGGLSRVASATAGADNWSGSLDVVCRCPRTGWAVVAPASCGCTPAMPVR</sequence>
<organism evidence="2 3">
    <name type="scientific">Asticcacaulis biprosthecium C19</name>
    <dbReference type="NCBI Taxonomy" id="715226"/>
    <lineage>
        <taxon>Bacteria</taxon>
        <taxon>Pseudomonadati</taxon>
        <taxon>Pseudomonadota</taxon>
        <taxon>Alphaproteobacteria</taxon>
        <taxon>Caulobacterales</taxon>
        <taxon>Caulobacteraceae</taxon>
        <taxon>Asticcacaulis</taxon>
    </lineage>
</organism>
<evidence type="ECO:0000256" key="1">
    <source>
        <dbReference type="SAM" id="SignalP"/>
    </source>
</evidence>
<dbReference type="EMBL" id="GL883077">
    <property type="protein sequence ID" value="EGF92866.1"/>
    <property type="molecule type" value="Genomic_DNA"/>
</dbReference>
<reference evidence="3" key="1">
    <citation type="submission" date="2011-03" db="EMBL/GenBank/DDBJ databases">
        <title>Draft genome sequence of Brevundimonas diminuta.</title>
        <authorList>
            <person name="Brown P.J.B."/>
            <person name="Buechlein A."/>
            <person name="Hemmerich C."/>
            <person name="Brun Y.V."/>
        </authorList>
    </citation>
    <scope>NUCLEOTIDE SEQUENCE [LARGE SCALE GENOMIC DNA]</scope>
    <source>
        <strain evidence="3">C19</strain>
    </source>
</reference>
<dbReference type="Proteomes" id="UP000006512">
    <property type="component" value="Unassembled WGS sequence"/>
</dbReference>
<proteinExistence type="predicted"/>
<protein>
    <submittedName>
        <fullName evidence="2">Uncharacterized protein</fullName>
    </submittedName>
</protein>
<gene>
    <name evidence="2" type="ORF">ABI_13040</name>
</gene>
<name>F4QHZ9_9CAUL</name>
<evidence type="ECO:0000313" key="3">
    <source>
        <dbReference type="Proteomes" id="UP000006512"/>
    </source>
</evidence>
<feature type="signal peptide" evidence="1">
    <location>
        <begin position="1"/>
        <end position="19"/>
    </location>
</feature>
<dbReference type="HOGENOM" id="CLU_2327811_0_0_5"/>
<dbReference type="AlphaFoldDB" id="F4QHZ9"/>
<evidence type="ECO:0000313" key="2">
    <source>
        <dbReference type="EMBL" id="EGF92866.1"/>
    </source>
</evidence>
<accession>F4QHZ9</accession>
<feature type="chain" id="PRO_5003316545" evidence="1">
    <location>
        <begin position="20"/>
        <end position="98"/>
    </location>
</feature>
<keyword evidence="1" id="KW-0732">Signal</keyword>